<dbReference type="SFLD" id="SFLDG01129">
    <property type="entry name" value="C1.5:_HAD__Beta-PGM__Phosphata"/>
    <property type="match status" value="1"/>
</dbReference>
<evidence type="ECO:0000256" key="8">
    <source>
        <dbReference type="ARBA" id="ARBA00022842"/>
    </source>
</evidence>
<comment type="catalytic activity">
    <reaction evidence="9">
        <text>psi-UMP + H2O = pseudouridine + phosphate</text>
        <dbReference type="Rhea" id="RHEA:10944"/>
        <dbReference type="ChEBI" id="CHEBI:15377"/>
        <dbReference type="ChEBI" id="CHEBI:17802"/>
        <dbReference type="ChEBI" id="CHEBI:43474"/>
        <dbReference type="ChEBI" id="CHEBI:58380"/>
        <dbReference type="EC" id="3.1.3.96"/>
    </reaction>
</comment>
<dbReference type="SUPFAM" id="SSF56784">
    <property type="entry name" value="HAD-like"/>
    <property type="match status" value="1"/>
</dbReference>
<sequence length="848" mass="97094">MERNLSKMSKEAEKARQYLVDKNIPLIFESLMAGLMSCKPDDAIQFMVKALKAMNAMPSGALKWDTFIDNPPVDLTDKSRSCSSSSLRNDAKSPNSKQEDQSGLVNKDDSAEEDRDEDKIHLLDEDKQNRENNEIENNEENVENEPIIEEPPDMESANGAPLPVSNIEYAAVAEQQILPVNVPLVLLLGCPGSVKTSCIQHVMMRLNEKNVFILNVSEIIKLSIEKIEHTDLEALYEGRLVNDDLVNRLVNAELLKAESTNPDLIIINGYPLTLDQLQYIKQIGDIRLVILIDYNAKELEEQLYAKRLSPEEVQNRIHDFTSQTLEVAKTYDDDDLLNILPGECGTEATEDAIYLLILGILDPEKVSQYSTVANSNSERAVEEEAKADQAESDAVTDAKSDEAAEVEREQQQQPVAVSHPKQFTAPVIILVGAPGSLKSEYCSRLIEKYEGFVSVSMDELIINSIAANADDEKWKKVNELVQKGDWVPRDICRDLFKNYIETLMDQDIVCLISEGYPRDLGQAEDFEKMITNLSLVILIDCTENFCARNIQKKIANKMDDEKTKQFIKCSIENFKQCTLPMLKYYDEKKMLFLIELFKQIKKSRRMAEKYFPVTHVIFDMDGLLLDTEVMHEEAMDRILRRYGKRYTWEMKLKQMGRSQEDAYKIMIKEYDLPISVEEMMKETSSFYEQRFPCSKLMPGAERLLRHLNFHKIPMALCTGTKEKNYKLKTKNHQNIFQMFDVRMCIPDDAEVKTTKPEPECFLVCVKRFPKPTPAPEQVLVFEDSLNGVMAALRAGMQVVMIPDRRMDQLHRSYATLMFKRKKIFEYAKVMPLNGAWSIWLSCDGIIEL</sequence>
<dbReference type="PANTHER" id="PTHR18901:SF38">
    <property type="entry name" value="PSEUDOURIDINE-5'-PHOSPHATASE"/>
    <property type="match status" value="1"/>
</dbReference>
<name>A0A0V1D219_TRIBR</name>
<keyword evidence="7" id="KW-0378">Hydrolase</keyword>
<dbReference type="GO" id="GO:0006139">
    <property type="term" value="P:nucleobase-containing compound metabolic process"/>
    <property type="evidence" value="ECO:0007669"/>
    <property type="project" value="InterPro"/>
</dbReference>
<dbReference type="InterPro" id="IPR041492">
    <property type="entry name" value="HAD_2"/>
</dbReference>
<dbReference type="GO" id="GO:0046872">
    <property type="term" value="F:metal ion binding"/>
    <property type="evidence" value="ECO:0007669"/>
    <property type="project" value="UniProtKB-KW"/>
</dbReference>
<evidence type="ECO:0000256" key="9">
    <source>
        <dbReference type="ARBA" id="ARBA00052504"/>
    </source>
</evidence>
<dbReference type="Gene3D" id="3.40.50.300">
    <property type="entry name" value="P-loop containing nucleotide triphosphate hydrolases"/>
    <property type="match status" value="2"/>
</dbReference>
<dbReference type="InterPro" id="IPR027417">
    <property type="entry name" value="P-loop_NTPase"/>
</dbReference>
<evidence type="ECO:0000256" key="5">
    <source>
        <dbReference type="ARBA" id="ARBA00022741"/>
    </source>
</evidence>
<dbReference type="SFLD" id="SFLDS00003">
    <property type="entry name" value="Haloacid_Dehalogenase"/>
    <property type="match status" value="1"/>
</dbReference>
<feature type="compositionally biased region" description="Acidic residues" evidence="12">
    <location>
        <begin position="134"/>
        <end position="153"/>
    </location>
</feature>
<dbReference type="Pfam" id="PF13419">
    <property type="entry name" value="HAD_2"/>
    <property type="match status" value="1"/>
</dbReference>
<dbReference type="InterPro" id="IPR023214">
    <property type="entry name" value="HAD_sf"/>
</dbReference>
<evidence type="ECO:0000256" key="4">
    <source>
        <dbReference type="ARBA" id="ARBA00022723"/>
    </source>
</evidence>
<keyword evidence="6" id="KW-0418">Kinase</keyword>
<feature type="compositionally biased region" description="Basic and acidic residues" evidence="12">
    <location>
        <begin position="379"/>
        <end position="389"/>
    </location>
</feature>
<proteinExistence type="inferred from homology"/>
<dbReference type="PRINTS" id="PR00094">
    <property type="entry name" value="ADENYLTKNASE"/>
</dbReference>
<dbReference type="NCBIfam" id="TIGR01509">
    <property type="entry name" value="HAD-SF-IA-v3"/>
    <property type="match status" value="1"/>
</dbReference>
<evidence type="ECO:0000256" key="6">
    <source>
        <dbReference type="ARBA" id="ARBA00022777"/>
    </source>
</evidence>
<keyword evidence="3" id="KW-0808">Transferase</keyword>
<reference evidence="13 14" key="1">
    <citation type="submission" date="2015-01" db="EMBL/GenBank/DDBJ databases">
        <title>Evolution of Trichinella species and genotypes.</title>
        <authorList>
            <person name="Korhonen P.K."/>
            <person name="Edoardo P."/>
            <person name="Giuseppe L.R."/>
            <person name="Gasser R.B."/>
        </authorList>
    </citation>
    <scope>NUCLEOTIDE SEQUENCE [LARGE SCALE GENOMIC DNA]</scope>
    <source>
        <strain evidence="13">ISS120</strain>
    </source>
</reference>
<evidence type="ECO:0000256" key="10">
    <source>
        <dbReference type="ARBA" id="ARBA00066578"/>
    </source>
</evidence>
<dbReference type="Gene3D" id="3.40.50.1000">
    <property type="entry name" value="HAD superfamily/HAD-like"/>
    <property type="match status" value="1"/>
</dbReference>
<evidence type="ECO:0000256" key="11">
    <source>
        <dbReference type="ARBA" id="ARBA00083904"/>
    </source>
</evidence>
<dbReference type="OrthoDB" id="17199at2759"/>
<dbReference type="OMA" id="TENFCAR"/>
<dbReference type="GO" id="GO:0019205">
    <property type="term" value="F:nucleobase-containing compound kinase activity"/>
    <property type="evidence" value="ECO:0007669"/>
    <property type="project" value="InterPro"/>
</dbReference>
<evidence type="ECO:0000256" key="12">
    <source>
        <dbReference type="SAM" id="MobiDB-lite"/>
    </source>
</evidence>
<dbReference type="Proteomes" id="UP000054653">
    <property type="component" value="Unassembled WGS sequence"/>
</dbReference>
<feature type="region of interest" description="Disordered" evidence="12">
    <location>
        <begin position="374"/>
        <end position="417"/>
    </location>
</feature>
<evidence type="ECO:0000256" key="2">
    <source>
        <dbReference type="ARBA" id="ARBA00006171"/>
    </source>
</evidence>
<dbReference type="Gene3D" id="1.10.150.240">
    <property type="entry name" value="Putative phosphatase, domain 2"/>
    <property type="match status" value="1"/>
</dbReference>
<dbReference type="PANTHER" id="PTHR18901">
    <property type="entry name" value="2-DEOXYGLUCOSE-6-PHOSPHATE PHOSPHATASE 2"/>
    <property type="match status" value="1"/>
</dbReference>
<dbReference type="AlphaFoldDB" id="A0A0V1D219"/>
<dbReference type="EC" id="3.1.3.96" evidence="10"/>
<evidence type="ECO:0000256" key="1">
    <source>
        <dbReference type="ARBA" id="ARBA00001946"/>
    </source>
</evidence>
<dbReference type="InterPro" id="IPR000850">
    <property type="entry name" value="Adenylat/UMP-CMP_kin"/>
</dbReference>
<evidence type="ECO:0000256" key="3">
    <source>
        <dbReference type="ARBA" id="ARBA00022679"/>
    </source>
</evidence>
<feature type="compositionally biased region" description="Basic and acidic residues" evidence="12">
    <location>
        <begin position="396"/>
        <end position="410"/>
    </location>
</feature>
<keyword evidence="5" id="KW-0547">Nucleotide-binding</keyword>
<dbReference type="STRING" id="45882.A0A0V1D219"/>
<evidence type="ECO:0000313" key="13">
    <source>
        <dbReference type="EMBL" id="KRY55520.1"/>
    </source>
</evidence>
<feature type="compositionally biased region" description="Basic and acidic residues" evidence="12">
    <location>
        <begin position="117"/>
        <end position="133"/>
    </location>
</feature>
<dbReference type="InterPro" id="IPR023198">
    <property type="entry name" value="PGP-like_dom2"/>
</dbReference>
<dbReference type="EMBL" id="JYDI01000054">
    <property type="protein sequence ID" value="KRY55520.1"/>
    <property type="molecule type" value="Genomic_DNA"/>
</dbReference>
<dbReference type="FunFam" id="1.10.150.240:FF:000001">
    <property type="entry name" value="Haloacid dehalogenase-like hydrolase domain"/>
    <property type="match status" value="1"/>
</dbReference>
<evidence type="ECO:0000313" key="14">
    <source>
        <dbReference type="Proteomes" id="UP000054653"/>
    </source>
</evidence>
<organism evidence="13 14">
    <name type="scientific">Trichinella britovi</name>
    <name type="common">Parasitic roundworm</name>
    <dbReference type="NCBI Taxonomy" id="45882"/>
    <lineage>
        <taxon>Eukaryota</taxon>
        <taxon>Metazoa</taxon>
        <taxon>Ecdysozoa</taxon>
        <taxon>Nematoda</taxon>
        <taxon>Enoplea</taxon>
        <taxon>Dorylaimia</taxon>
        <taxon>Trichinellida</taxon>
        <taxon>Trichinellidae</taxon>
        <taxon>Trichinella</taxon>
    </lineage>
</organism>
<dbReference type="FunFam" id="3.40.50.1000:FF:000055">
    <property type="entry name" value="Haloacid dehalogenase-like hydrolase family protein"/>
    <property type="match status" value="1"/>
</dbReference>
<dbReference type="InterPro" id="IPR036412">
    <property type="entry name" value="HAD-like_sf"/>
</dbReference>
<keyword evidence="14" id="KW-1185">Reference proteome</keyword>
<feature type="compositionally biased region" description="Polar residues" evidence="12">
    <location>
        <begin position="92"/>
        <end position="104"/>
    </location>
</feature>
<dbReference type="SUPFAM" id="SSF52540">
    <property type="entry name" value="P-loop containing nucleoside triphosphate hydrolases"/>
    <property type="match status" value="2"/>
</dbReference>
<gene>
    <name evidence="13" type="primary">fam102a</name>
    <name evidence="13" type="ORF">T03_11334</name>
</gene>
<evidence type="ECO:0000256" key="7">
    <source>
        <dbReference type="ARBA" id="ARBA00022801"/>
    </source>
</evidence>
<keyword evidence="4" id="KW-0479">Metal-binding</keyword>
<comment type="cofactor">
    <cofactor evidence="1">
        <name>Mg(2+)</name>
        <dbReference type="ChEBI" id="CHEBI:18420"/>
    </cofactor>
</comment>
<comment type="caution">
    <text evidence="13">The sequence shown here is derived from an EMBL/GenBank/DDBJ whole genome shotgun (WGS) entry which is preliminary data.</text>
</comment>
<dbReference type="GO" id="GO:1990738">
    <property type="term" value="F:pseudouridine 5'-phosphatase activity"/>
    <property type="evidence" value="ECO:0007669"/>
    <property type="project" value="UniProtKB-EC"/>
</dbReference>
<feature type="region of interest" description="Disordered" evidence="12">
    <location>
        <begin position="77"/>
        <end position="156"/>
    </location>
</feature>
<dbReference type="InterPro" id="IPR006439">
    <property type="entry name" value="HAD-SF_hydro_IA"/>
</dbReference>
<accession>A0A0V1D219</accession>
<dbReference type="GO" id="GO:0005524">
    <property type="term" value="F:ATP binding"/>
    <property type="evidence" value="ECO:0007669"/>
    <property type="project" value="InterPro"/>
</dbReference>
<comment type="similarity">
    <text evidence="2">Belongs to the HAD-like hydrolase superfamily. CbbY/CbbZ/Gph/YieH family.</text>
</comment>
<keyword evidence="8" id="KW-0460">Magnesium</keyword>
<protein>
    <recommendedName>
        <fullName evidence="10">pseudouridine 5'-phosphatase</fullName>
        <ecNumber evidence="10">3.1.3.96</ecNumber>
    </recommendedName>
    <alternativeName>
        <fullName evidence="11">Pseudouridine-5'-monophosphatase</fullName>
    </alternativeName>
</protein>
<dbReference type="Pfam" id="PF00406">
    <property type="entry name" value="ADK"/>
    <property type="match status" value="2"/>
</dbReference>